<dbReference type="GO" id="GO:0006281">
    <property type="term" value="P:DNA repair"/>
    <property type="evidence" value="ECO:0007669"/>
    <property type="project" value="TreeGrafter"/>
</dbReference>
<gene>
    <name evidence="1" type="primary">gph_2</name>
    <name evidence="1" type="ORF">NRB56_34210</name>
</gene>
<dbReference type="PANTHER" id="PTHR43434">
    <property type="entry name" value="PHOSPHOGLYCOLATE PHOSPHATASE"/>
    <property type="match status" value="1"/>
</dbReference>
<dbReference type="AlphaFoldDB" id="A0A7K0DQH3"/>
<dbReference type="PANTHER" id="PTHR43434:SF24">
    <property type="entry name" value="HYDROLASE-RELATED"/>
    <property type="match status" value="1"/>
</dbReference>
<accession>A0A7K0DQH3</accession>
<dbReference type="EMBL" id="WEGI01000007">
    <property type="protein sequence ID" value="MQY27838.1"/>
    <property type="molecule type" value="Genomic_DNA"/>
</dbReference>
<dbReference type="InterPro" id="IPR050155">
    <property type="entry name" value="HAD-like_hydrolase_sf"/>
</dbReference>
<dbReference type="EC" id="3.1.3.18" evidence="1"/>
<dbReference type="Gene3D" id="1.10.150.240">
    <property type="entry name" value="Putative phosphatase, domain 2"/>
    <property type="match status" value="1"/>
</dbReference>
<dbReference type="Proteomes" id="UP000431401">
    <property type="component" value="Unassembled WGS sequence"/>
</dbReference>
<dbReference type="OrthoDB" id="9793014at2"/>
<organism evidence="1 2">
    <name type="scientific">Nocardia aurantia</name>
    <dbReference type="NCBI Taxonomy" id="2585199"/>
    <lineage>
        <taxon>Bacteria</taxon>
        <taxon>Bacillati</taxon>
        <taxon>Actinomycetota</taxon>
        <taxon>Actinomycetes</taxon>
        <taxon>Mycobacteriales</taxon>
        <taxon>Nocardiaceae</taxon>
        <taxon>Nocardia</taxon>
    </lineage>
</organism>
<dbReference type="Pfam" id="PF13419">
    <property type="entry name" value="HAD_2"/>
    <property type="match status" value="1"/>
</dbReference>
<dbReference type="SFLD" id="SFLDG01129">
    <property type="entry name" value="C1.5:_HAD__Beta-PGM__Phosphata"/>
    <property type="match status" value="1"/>
</dbReference>
<evidence type="ECO:0000313" key="2">
    <source>
        <dbReference type="Proteomes" id="UP000431401"/>
    </source>
</evidence>
<dbReference type="InterPro" id="IPR041492">
    <property type="entry name" value="HAD_2"/>
</dbReference>
<dbReference type="SUPFAM" id="SSF56784">
    <property type="entry name" value="HAD-like"/>
    <property type="match status" value="1"/>
</dbReference>
<protein>
    <submittedName>
        <fullName evidence="1">Phosphoglycolate phosphatase</fullName>
        <ecNumber evidence="1">3.1.3.18</ecNumber>
    </submittedName>
</protein>
<dbReference type="InterPro" id="IPR023214">
    <property type="entry name" value="HAD_sf"/>
</dbReference>
<proteinExistence type="predicted"/>
<dbReference type="GO" id="GO:0005829">
    <property type="term" value="C:cytosol"/>
    <property type="evidence" value="ECO:0007669"/>
    <property type="project" value="TreeGrafter"/>
</dbReference>
<dbReference type="RefSeq" id="WP_153343328.1">
    <property type="nucleotide sequence ID" value="NZ_WEGI01000007.1"/>
</dbReference>
<name>A0A7K0DQH3_9NOCA</name>
<dbReference type="InterPro" id="IPR023198">
    <property type="entry name" value="PGP-like_dom2"/>
</dbReference>
<dbReference type="GO" id="GO:0008967">
    <property type="term" value="F:phosphoglycolate phosphatase activity"/>
    <property type="evidence" value="ECO:0007669"/>
    <property type="project" value="UniProtKB-EC"/>
</dbReference>
<comment type="caution">
    <text evidence="1">The sequence shown here is derived from an EMBL/GenBank/DDBJ whole genome shotgun (WGS) entry which is preliminary data.</text>
</comment>
<evidence type="ECO:0000313" key="1">
    <source>
        <dbReference type="EMBL" id="MQY27838.1"/>
    </source>
</evidence>
<keyword evidence="2" id="KW-1185">Reference proteome</keyword>
<dbReference type="SFLD" id="SFLDS00003">
    <property type="entry name" value="Haloacid_Dehalogenase"/>
    <property type="match status" value="1"/>
</dbReference>
<reference evidence="1 2" key="1">
    <citation type="submission" date="2019-10" db="EMBL/GenBank/DDBJ databases">
        <title>Nocardia macrotermitis sp. nov. and Nocardia aurantia sp. nov., isolated from the gut of fungus growing-termite Macrotermes natalensis.</title>
        <authorList>
            <person name="Benndorf R."/>
            <person name="Schwitalla J."/>
            <person name="Martin K."/>
            <person name="De Beer W."/>
            <person name="Kaster A.-K."/>
            <person name="Vollmers J."/>
            <person name="Poulsen M."/>
            <person name="Beemelmanns C."/>
        </authorList>
    </citation>
    <scope>NUCLEOTIDE SEQUENCE [LARGE SCALE GENOMIC DNA]</scope>
    <source>
        <strain evidence="1 2">RB56</strain>
    </source>
</reference>
<sequence length="231" mass="23489">MPVEPETGSSAILFDLDGTLLDTPNAIAEHFAAAAETVTGAHPGVEAARRLVGRPLPEMAAALSGSDPDSAVAQAVSEEYLSRYRELIVPKAADLLFPGVLDGLARLAAAGLALAVVTSKKHSSAELILDAAGLRAGFGAVVGADDVTHPKPHRDSADLALARLGLPAAGPAGAVVGDTAADIELATGLGIFSVGVTYGVFTANQIAAAAPDHIAPTFDDVVRILLLRHRK</sequence>
<keyword evidence="1" id="KW-0378">Hydrolase</keyword>
<dbReference type="InterPro" id="IPR036412">
    <property type="entry name" value="HAD-like_sf"/>
</dbReference>
<dbReference type="Gene3D" id="3.40.50.1000">
    <property type="entry name" value="HAD superfamily/HAD-like"/>
    <property type="match status" value="1"/>
</dbReference>